<dbReference type="NCBIfam" id="TIGR00099">
    <property type="entry name" value="Cof-subfamily"/>
    <property type="match status" value="1"/>
</dbReference>
<dbReference type="SFLD" id="SFLDS00003">
    <property type="entry name" value="Haloacid_Dehalogenase"/>
    <property type="match status" value="1"/>
</dbReference>
<dbReference type="Proteomes" id="UP001366060">
    <property type="component" value="Unassembled WGS sequence"/>
</dbReference>
<dbReference type="Pfam" id="PF08282">
    <property type="entry name" value="Hydrolase_3"/>
    <property type="match status" value="1"/>
</dbReference>
<dbReference type="InterPro" id="IPR023214">
    <property type="entry name" value="HAD_sf"/>
</dbReference>
<dbReference type="InterPro" id="IPR036412">
    <property type="entry name" value="HAD-like_sf"/>
</dbReference>
<dbReference type="Gene3D" id="3.30.1240.10">
    <property type="match status" value="1"/>
</dbReference>
<dbReference type="PROSITE" id="PS01229">
    <property type="entry name" value="COF_2"/>
    <property type="match status" value="1"/>
</dbReference>
<dbReference type="PROSITE" id="PS01228">
    <property type="entry name" value="COF_1"/>
    <property type="match status" value="1"/>
</dbReference>
<dbReference type="Gene3D" id="3.40.50.1000">
    <property type="entry name" value="HAD superfamily/HAD-like"/>
    <property type="match status" value="1"/>
</dbReference>
<keyword evidence="1" id="KW-0378">Hydrolase</keyword>
<dbReference type="InterPro" id="IPR006379">
    <property type="entry name" value="HAD-SF_hydro_IIB"/>
</dbReference>
<name>A0ABU9H7P7_9GAMM</name>
<evidence type="ECO:0000313" key="2">
    <source>
        <dbReference type="Proteomes" id="UP001366060"/>
    </source>
</evidence>
<accession>A0ABU9H7P7</accession>
<dbReference type="NCBIfam" id="TIGR01484">
    <property type="entry name" value="HAD-SF-IIB"/>
    <property type="match status" value="1"/>
</dbReference>
<comment type="caution">
    <text evidence="1">The sequence shown here is derived from an EMBL/GenBank/DDBJ whole genome shotgun (WGS) entry which is preliminary data.</text>
</comment>
<evidence type="ECO:0000313" key="1">
    <source>
        <dbReference type="EMBL" id="MEL0657897.1"/>
    </source>
</evidence>
<dbReference type="EC" id="3.1.3.-" evidence="1"/>
<gene>
    <name evidence="1" type="ORF">V6255_01995</name>
</gene>
<organism evidence="1 2">
    <name type="scientific">Psychromonas arctica</name>
    <dbReference type="NCBI Taxonomy" id="168275"/>
    <lineage>
        <taxon>Bacteria</taxon>
        <taxon>Pseudomonadati</taxon>
        <taxon>Pseudomonadota</taxon>
        <taxon>Gammaproteobacteria</taxon>
        <taxon>Alteromonadales</taxon>
        <taxon>Psychromonadaceae</taxon>
        <taxon>Psychromonas</taxon>
    </lineage>
</organism>
<sequence>MYKLIALDIDGTLLNSDKKISDENKASISAARAKGVRVVLVSGRPTSGMRPSLKELSMDSDDDYVLSFNASVVQKVKSETIIRSQILTGVDAKKLAKVAQQYDVDIHAFSHEKGLITPAHNEYTDLESRVNGEPITLIDFEELADDELIFKVMLVDKPEKLTAAIKQLPASLHEEFTIMQSAPFFLEFLNLNSNKGIGVKALAEHLSIPMEQVICMGDAGNDYHMIKYAGLGVAMGNATDDIKAIADYITASNNEHGVAKAIQKFVLDV</sequence>
<dbReference type="CDD" id="cd07516">
    <property type="entry name" value="HAD_Pase"/>
    <property type="match status" value="1"/>
</dbReference>
<dbReference type="SUPFAM" id="SSF56784">
    <property type="entry name" value="HAD-like"/>
    <property type="match status" value="1"/>
</dbReference>
<dbReference type="EMBL" id="JBAKBA010000002">
    <property type="protein sequence ID" value="MEL0657897.1"/>
    <property type="molecule type" value="Genomic_DNA"/>
</dbReference>
<dbReference type="SFLD" id="SFLDG01140">
    <property type="entry name" value="C2.B:_Phosphomannomutase_and_P"/>
    <property type="match status" value="1"/>
</dbReference>
<dbReference type="PANTHER" id="PTHR10000:SF8">
    <property type="entry name" value="HAD SUPERFAMILY HYDROLASE-LIKE, TYPE 3"/>
    <property type="match status" value="1"/>
</dbReference>
<dbReference type="SFLD" id="SFLDG01144">
    <property type="entry name" value="C2.B.4:_PGP_Like"/>
    <property type="match status" value="1"/>
</dbReference>
<dbReference type="RefSeq" id="WP_341626643.1">
    <property type="nucleotide sequence ID" value="NZ_JBAKBA010000002.1"/>
</dbReference>
<keyword evidence="2" id="KW-1185">Reference proteome</keyword>
<dbReference type="InterPro" id="IPR000150">
    <property type="entry name" value="Cof"/>
</dbReference>
<protein>
    <submittedName>
        <fullName evidence="1">Cof-type HAD-IIB family hydrolase</fullName>
        <ecNumber evidence="1">3.1.3.-</ecNumber>
    </submittedName>
</protein>
<dbReference type="PANTHER" id="PTHR10000">
    <property type="entry name" value="PHOSPHOSERINE PHOSPHATASE"/>
    <property type="match status" value="1"/>
</dbReference>
<proteinExistence type="predicted"/>
<reference evidence="1 2" key="1">
    <citation type="submission" date="2024-02" db="EMBL/GenBank/DDBJ databases">
        <title>Bacteria isolated from the canopy kelp, Nereocystis luetkeana.</title>
        <authorList>
            <person name="Pfister C.A."/>
            <person name="Younker I.T."/>
            <person name="Light S.H."/>
        </authorList>
    </citation>
    <scope>NUCLEOTIDE SEQUENCE [LARGE SCALE GENOMIC DNA]</scope>
    <source>
        <strain evidence="1 2">TI.2.07</strain>
    </source>
</reference>
<dbReference type="GO" id="GO:0016787">
    <property type="term" value="F:hydrolase activity"/>
    <property type="evidence" value="ECO:0007669"/>
    <property type="project" value="UniProtKB-KW"/>
</dbReference>